<dbReference type="RefSeq" id="WP_099460958.1">
    <property type="nucleotide sequence ID" value="NZ_LDWY01000012.1"/>
</dbReference>
<evidence type="ECO:0000313" key="3">
    <source>
        <dbReference type="EMBL" id="PHY92103.1"/>
    </source>
</evidence>
<dbReference type="AlphaFoldDB" id="A0A2G4R699"/>
<feature type="transmembrane region" description="Helical" evidence="1">
    <location>
        <begin position="79"/>
        <end position="100"/>
    </location>
</feature>
<evidence type="ECO:0000313" key="5">
    <source>
        <dbReference type="Proteomes" id="UP000811399"/>
    </source>
</evidence>
<proteinExistence type="predicted"/>
<dbReference type="EMBL" id="VJYU01000027">
    <property type="protein sequence ID" value="MBS4241521.1"/>
    <property type="molecule type" value="Genomic_DNA"/>
</dbReference>
<organism evidence="3 4">
    <name type="scientific">Campylobacter vulpis</name>
    <dbReference type="NCBI Taxonomy" id="1655500"/>
    <lineage>
        <taxon>Bacteria</taxon>
        <taxon>Pseudomonadati</taxon>
        <taxon>Campylobacterota</taxon>
        <taxon>Epsilonproteobacteria</taxon>
        <taxon>Campylobacterales</taxon>
        <taxon>Campylobacteraceae</taxon>
        <taxon>Campylobacter</taxon>
    </lineage>
</organism>
<dbReference type="Proteomes" id="UP000811399">
    <property type="component" value="Unassembled WGS sequence"/>
</dbReference>
<accession>A0A2G4R699</accession>
<evidence type="ECO:0000256" key="1">
    <source>
        <dbReference type="SAM" id="Phobius"/>
    </source>
</evidence>
<feature type="transmembrane region" description="Helical" evidence="1">
    <location>
        <begin position="112"/>
        <end position="130"/>
    </location>
</feature>
<name>A0A2G4R699_9BACT</name>
<evidence type="ECO:0000313" key="2">
    <source>
        <dbReference type="EMBL" id="MBS4241521.1"/>
    </source>
</evidence>
<keyword evidence="1" id="KW-0472">Membrane</keyword>
<dbReference type="OrthoDB" id="5328491at2"/>
<reference evidence="3" key="2">
    <citation type="submission" date="2015-06" db="EMBL/GenBank/DDBJ databases">
        <authorList>
            <person name="Hoefler B.C."/>
            <person name="Straight P.D."/>
        </authorList>
    </citation>
    <scope>NUCLEOTIDE SEQUENCE [LARGE SCALE GENOMIC DNA]</scope>
    <source>
        <strain evidence="3">73/13</strain>
    </source>
</reference>
<gene>
    <name evidence="3" type="ORF">AA994_01235</name>
    <name evidence="2" type="ORF">CVU5213_07300</name>
</gene>
<keyword evidence="5" id="KW-1185">Reference proteome</keyword>
<protein>
    <submittedName>
        <fullName evidence="3">Membrane protein</fullName>
    </submittedName>
</protein>
<evidence type="ECO:0000313" key="4">
    <source>
        <dbReference type="Proteomes" id="UP000237472"/>
    </source>
</evidence>
<reference evidence="2 5" key="4">
    <citation type="journal article" date="2021" name="Syst. Appl. Microbiol.">
        <title>nCampylobacter vulpis sp. nov. isolated from wild red foxes.</title>
        <authorList>
            <person name="Parisi A."/>
            <person name="Chiara M."/>
            <person name="Caffara M."/>
            <person name="Mion D."/>
            <person name="Miller W.G."/>
            <person name="Caruso M."/>
            <person name="Manzari C."/>
            <person name="Florio D."/>
            <person name="Capozzi L."/>
            <person name="D'Erchia A.M."/>
            <person name="Manzulli V."/>
            <person name="Zanoni R.G."/>
        </authorList>
    </citation>
    <scope>NUCLEOTIDE SEQUENCE [LARGE SCALE GENOMIC DNA]</scope>
    <source>
        <strain evidence="2 5">52/13</strain>
    </source>
</reference>
<dbReference type="EMBL" id="LDWY01000012">
    <property type="protein sequence ID" value="PHY92103.1"/>
    <property type="molecule type" value="Genomic_DNA"/>
</dbReference>
<reference evidence="2" key="3">
    <citation type="submission" date="2019-07" db="EMBL/GenBank/DDBJ databases">
        <authorList>
            <person name="Miller W.G."/>
        </authorList>
    </citation>
    <scope>NUCLEOTIDE SEQUENCE</scope>
    <source>
        <strain evidence="2">52/13</strain>
    </source>
</reference>
<reference evidence="4" key="1">
    <citation type="submission" date="2015-06" db="EMBL/GenBank/DDBJ databases">
        <authorList>
            <person name="Parisi A."/>
            <person name="Chiara M."/>
            <person name="Florio D."/>
            <person name="Miccolupo A."/>
            <person name="Manzari C."/>
            <person name="Mion D."/>
            <person name="Caruso M."/>
            <person name="D'erchia A.M."/>
            <person name="Zanoni R."/>
        </authorList>
    </citation>
    <scope>NUCLEOTIDE SEQUENCE [LARGE SCALE GENOMIC DNA]</scope>
    <source>
        <strain evidence="4">73/13</strain>
    </source>
</reference>
<keyword evidence="1" id="KW-1133">Transmembrane helix</keyword>
<dbReference type="Proteomes" id="UP000237472">
    <property type="component" value="Unassembled WGS sequence"/>
</dbReference>
<comment type="caution">
    <text evidence="3">The sequence shown here is derived from an EMBL/GenBank/DDBJ whole genome shotgun (WGS) entry which is preliminary data.</text>
</comment>
<keyword evidence="1" id="KW-0812">Transmembrane</keyword>
<feature type="transmembrane region" description="Helical" evidence="1">
    <location>
        <begin position="53"/>
        <end position="72"/>
    </location>
</feature>
<sequence>MDFNTVLMCIGDKLPRDGVASITLKDKFEKLSEESQKNAITQLSVLNLKSPALVFWVGTFLLGGFGVGRFMIGDMILGFVRLGLNLPFIMTMVIATASGISEDHILTQVSGLSMFANWTVWWIVDMFLVGKKLRKKNYEKISAVFDNLK</sequence>